<dbReference type="KEGG" id="psty:BFS30_26865"/>
<dbReference type="OrthoDB" id="9810174at2"/>
<accession>A0A1D7QQV5</accession>
<evidence type="ECO:0000259" key="1">
    <source>
        <dbReference type="Pfam" id="PF07484"/>
    </source>
</evidence>
<dbReference type="SUPFAM" id="SSF88874">
    <property type="entry name" value="Receptor-binding domain of short tail fibre protein gp12"/>
    <property type="match status" value="1"/>
</dbReference>
<dbReference type="InterPro" id="IPR037053">
    <property type="entry name" value="Phage_tail_collar_dom_sf"/>
</dbReference>
<reference evidence="2 3" key="1">
    <citation type="submission" date="2016-08" db="EMBL/GenBank/DDBJ databases">
        <authorList>
            <person name="Seilhamer J.J."/>
        </authorList>
    </citation>
    <scope>NUCLEOTIDE SEQUENCE [LARGE SCALE GENOMIC DNA]</scope>
    <source>
        <strain evidence="2 3">DX4</strain>
    </source>
</reference>
<gene>
    <name evidence="2" type="ORF">BFS30_26865</name>
</gene>
<protein>
    <recommendedName>
        <fullName evidence="1">Phage tail collar domain-containing protein</fullName>
    </recommendedName>
</protein>
<name>A0A1D7QQV5_9SPHI</name>
<feature type="domain" description="Phage tail collar" evidence="1">
    <location>
        <begin position="1"/>
        <end position="53"/>
    </location>
</feature>
<dbReference type="InterPro" id="IPR011083">
    <property type="entry name" value="Phage_tail_collar_dom"/>
</dbReference>
<dbReference type="Gene3D" id="3.90.1340.10">
    <property type="entry name" value="Phage tail collar domain"/>
    <property type="match status" value="1"/>
</dbReference>
<sequence length="171" mass="18185">MVAFDFAPKNWATCSGQLLSIAQNQALFSILGTTYGGNGTTNFQLPNFQGKTPVHVGQGLGQYFTLGQTGGEYAHTLTNSEMPAHQHLVSNAGVVKAKTGPLADQTSPVNNYFATNAAETKRFTAVPDTTMGTISSLTTATAGSSSPHENMQPYLVLNFVICLYGMFPSRN</sequence>
<dbReference type="EMBL" id="CP017141">
    <property type="protein sequence ID" value="AOM81043.1"/>
    <property type="molecule type" value="Genomic_DNA"/>
</dbReference>
<keyword evidence="3" id="KW-1185">Reference proteome</keyword>
<evidence type="ECO:0000313" key="3">
    <source>
        <dbReference type="Proteomes" id="UP000094313"/>
    </source>
</evidence>
<dbReference type="AlphaFoldDB" id="A0A1D7QQV5"/>
<organism evidence="2 3">
    <name type="scientific">Pedobacter steynii</name>
    <dbReference type="NCBI Taxonomy" id="430522"/>
    <lineage>
        <taxon>Bacteria</taxon>
        <taxon>Pseudomonadati</taxon>
        <taxon>Bacteroidota</taxon>
        <taxon>Sphingobacteriia</taxon>
        <taxon>Sphingobacteriales</taxon>
        <taxon>Sphingobacteriaceae</taxon>
        <taxon>Pedobacter</taxon>
    </lineage>
</organism>
<dbReference type="Proteomes" id="UP000094313">
    <property type="component" value="Chromosome"/>
</dbReference>
<evidence type="ECO:0000313" key="2">
    <source>
        <dbReference type="EMBL" id="AOM81043.1"/>
    </source>
</evidence>
<dbReference type="Pfam" id="PF07484">
    <property type="entry name" value="Collar"/>
    <property type="match status" value="1"/>
</dbReference>
<proteinExistence type="predicted"/>